<dbReference type="PROSITE" id="PS51700">
    <property type="entry name" value="SEPARIN"/>
    <property type="match status" value="1"/>
</dbReference>
<reference evidence="7 8" key="1">
    <citation type="journal article" date="2018" name="IMA Fungus">
        <title>IMA Genome-F 9: Draft genome sequence of Annulohypoxylon stygium, Aspergillus mulundensis, Berkeleyomyces basicola (syn. Thielaviopsis basicola), Ceratocystis smalleyi, two Cercospora beticola strains, Coleophoma cylindrospora, Fusarium fracticaudum, Phialophora cf. hyalina, and Morchella septimelata.</title>
        <authorList>
            <person name="Wingfield B.D."/>
            <person name="Bills G.F."/>
            <person name="Dong Y."/>
            <person name="Huang W."/>
            <person name="Nel W.J."/>
            <person name="Swalarsk-Parry B.S."/>
            <person name="Vaghefi N."/>
            <person name="Wilken P.M."/>
            <person name="An Z."/>
            <person name="de Beer Z.W."/>
            <person name="De Vos L."/>
            <person name="Chen L."/>
            <person name="Duong T.A."/>
            <person name="Gao Y."/>
            <person name="Hammerbacher A."/>
            <person name="Kikkert J.R."/>
            <person name="Li Y."/>
            <person name="Li H."/>
            <person name="Li K."/>
            <person name="Li Q."/>
            <person name="Liu X."/>
            <person name="Ma X."/>
            <person name="Naidoo K."/>
            <person name="Pethybridge S.J."/>
            <person name="Sun J."/>
            <person name="Steenkamp E.T."/>
            <person name="van der Nest M.A."/>
            <person name="van Wyk S."/>
            <person name="Wingfield M.J."/>
            <person name="Xiong C."/>
            <person name="Yue Q."/>
            <person name="Zhang X."/>
        </authorList>
    </citation>
    <scope>NUCLEOTIDE SEQUENCE [LARGE SCALE GENOMIC DNA]</scope>
    <source>
        <strain evidence="7 8">BP5796</strain>
    </source>
</reference>
<dbReference type="InterPro" id="IPR005314">
    <property type="entry name" value="Peptidase_C50"/>
</dbReference>
<proteinExistence type="predicted"/>
<evidence type="ECO:0000313" key="7">
    <source>
        <dbReference type="EMBL" id="RDW83122.1"/>
    </source>
</evidence>
<evidence type="ECO:0000256" key="1">
    <source>
        <dbReference type="ARBA" id="ARBA00000451"/>
    </source>
</evidence>
<dbReference type="Pfam" id="PF03568">
    <property type="entry name" value="Separin_C"/>
    <property type="match status" value="1"/>
</dbReference>
<dbReference type="OrthoDB" id="10255632at2759"/>
<feature type="region of interest" description="Disordered" evidence="5">
    <location>
        <begin position="108"/>
        <end position="171"/>
    </location>
</feature>
<dbReference type="Gene3D" id="1.25.40.10">
    <property type="entry name" value="Tetratricopeptide repeat domain"/>
    <property type="match status" value="1"/>
</dbReference>
<dbReference type="GO" id="GO:0005737">
    <property type="term" value="C:cytoplasm"/>
    <property type="evidence" value="ECO:0007669"/>
    <property type="project" value="TreeGrafter"/>
</dbReference>
<protein>
    <recommendedName>
        <fullName evidence="2">separase</fullName>
        <ecNumber evidence="2">3.4.22.49</ecNumber>
    </recommendedName>
</protein>
<feature type="domain" description="Peptidase C50" evidence="6">
    <location>
        <begin position="1919"/>
        <end position="2014"/>
    </location>
</feature>
<dbReference type="Proteomes" id="UP000256328">
    <property type="component" value="Unassembled WGS sequence"/>
</dbReference>
<dbReference type="GO" id="GO:0044732">
    <property type="term" value="C:mitotic spindle pole body"/>
    <property type="evidence" value="ECO:0007669"/>
    <property type="project" value="TreeGrafter"/>
</dbReference>
<dbReference type="GO" id="GO:0051307">
    <property type="term" value="P:meiotic chromosome separation"/>
    <property type="evidence" value="ECO:0007669"/>
    <property type="project" value="TreeGrafter"/>
</dbReference>
<accession>A0A3D8S9T7</accession>
<dbReference type="PANTHER" id="PTHR12792">
    <property type="entry name" value="EXTRA SPINDLE POLES 1-RELATED"/>
    <property type="match status" value="1"/>
</dbReference>
<evidence type="ECO:0000256" key="3">
    <source>
        <dbReference type="ARBA" id="ARBA00022801"/>
    </source>
</evidence>
<comment type="caution">
    <text evidence="7">The sequence shown here is derived from an EMBL/GenBank/DDBJ whole genome shotgun (WGS) entry which is preliminary data.</text>
</comment>
<feature type="region of interest" description="Disordered" evidence="5">
    <location>
        <begin position="1467"/>
        <end position="1504"/>
    </location>
</feature>
<dbReference type="EC" id="3.4.22.49" evidence="2"/>
<dbReference type="InterPro" id="IPR011990">
    <property type="entry name" value="TPR-like_helical_dom_sf"/>
</dbReference>
<dbReference type="SUPFAM" id="SSF48452">
    <property type="entry name" value="TPR-like"/>
    <property type="match status" value="1"/>
</dbReference>
<evidence type="ECO:0000259" key="6">
    <source>
        <dbReference type="PROSITE" id="PS51700"/>
    </source>
</evidence>
<sequence length="2114" mass="234019">MASIQANAEAVRAAVSSTATCTPATATILTDLLLPKVIAGELKGNGGKVPASRTKSGKAAPAKTRGRKTPGLDTSQEHEETLSIKERSILATEVINATLKAMGEALKAPLHSRKQPSTKEPGKPSARQALRRSISVPQSPLTRRSLSRVSSSPNLSMKRSRSSSNASITASSGHRACAECARTAFSCLRALQATKSAGLQLPTLQIENGMSVLIGKLIALGLDDLAIKELRILKRRLAPEEHVPNPKKPDLSSKPVQPSPQGFADLLDFGNSFTPGTKLGLIISTQLQILRLMTSSQKYKTAEATLRTLQTTHPSSPTNLLLLASKDPKGTNKAARQLQSVSELLLSLSPSISASHDAVSVDPRLSVGPEAAFQFQILALQNRLVWWKLAGHDGDVAKNILSPFLRCLSAFARRSESQALQTQKIASSSFLNLQNCIREYRDMPVDAPKIYCGIYKLLSSLCHEAQLLDEAIIWTEKLRAFTDTELESEARRCAVIARLATLTIQNSSDYTKMEELLMGLLEGLERPFKGETGEIEDLLAEVSTTRRAAISLLAKNRSPDSKTLLSGVLQMCESLVFLCPRLSLRYLGKSPDSKSATKDILQHEQRRMFMRKPGLNAVDSALFLVRMHLNEGRLTWELMDSILTSCTLLLEELNSCPSASSLDSKAPAATSYFVRVSHLYYSQYLNMRRDAQNAKDVQYIRALRRSIDCVLTRPQVERRAASLSIKLERVAEIYKTTGRYDELFKTLLKLRDEALEYGALTTVASAAASQPLDLAWNLNEDTLLLARTVNSMIKVVLKYGFSAEDMPISDESWSSAELGAMLEQELTIVSGSTNNHSATVLRNKIFQKLASVYDAKQYPIRRLRAFVSFLALDSYHRQEISKGAAEIFHFPEIKVEDVTSTNDIDLIRYLPSLQAVATSLIQLQQDQPKIDVLRDCLAAWSSILDECQTLEELEGRVEDVQALLSHLHSIADFMSMKGLGNTRTAVLRLIATLTDLCDNSSYPDRGIICYTDLALQWVHLGYTGKAGLALEQAQSRSTLNGLRPETLLELHLTYSEYLLAIGTLDKCEDRLQRAQAIVYQDEQFLSALKTSANPRQRIKITQLIGHAFLVHSILAVERGSPQTALNHAKQSVRLLRQAWAQTEKQCQQVVRYDETHEKSDVEKLSEECSTLSLSQISISKTSKHGSLYGIGFWGMVSPLYQSLINIAEIYAHNGMFQETLYYAEQAQKLVQEVGSDFFITMSSAVVGGTWLKAGCLDKASEILMQARDLSKSHELSIHSISIACSLGVMHSRLGDRETESKVYEDAGNTLKKLTTPTYIKSIDHIVQPESILEVKMSSLAISKAKPKPTRKAPIRTKVAVKRKATVKVVPAANPLPSVSEECPKLLSLTASILRQKATSFMTRQDYQGALQLLEEADLHVRTQVDVANQGIVMARNLLLQSLEQMDADPVYSILQDSTISFPSVAGLARSDKTPSHKHSPPSKRSQAAAYNSDRIRSKSPAPNSFFDNLRRAQQHLTDVHATAVLTAPVSVVHTISTLMSSISVLLSTAGQVKGKPLGNPGYASYLIENARNVALRQERKALQVDQPSSINPGEVSWPTLPAGDSRRSSLSTTHDISRFQKDYIDIIPEAWNAISISLSDSRQELIITRFHAGYSPFILRLPLGRNTSIDADEEIFGFEQGHAELMDIIRLANESAHNGGDMTTKAARSAWWEGREEQDARLKDLLENIEKVWLGGFKGIFSQEARRPDLLARFQKSFQNILDKHLPSRQKMGKRTKNPQITLDTRILDLFIGLGDASAEDCDLDEPLNDLLYFVVDVLQFHGELNAYAEIDFDSIVIEIHDALRCYHEAVQASGHIDENRHTVLILDKSLHAFPWESLPCMESLAVSRLPSLGCLRDRILEQQSTRQDGDVDGCYIARENGSFILNPGGDLKSTQTTFQKDLQSLDGWEGQAKHEPSEAEFRSYLESKDLFLYFGHGSGAQYIRAREIRRLKRCAVTMLMGCSSSHLVDAGDFEPYGPPINYMHAGCPAVVGTLWDVTDKDIDRFAKTTLENWGLFESHVKAGKKKCRNAEDESMSRGKMSLIEAVVKGKEACNLRYLNGAAVCVYGVPVYIR</sequence>
<feature type="region of interest" description="Disordered" evidence="5">
    <location>
        <begin position="43"/>
        <end position="84"/>
    </location>
</feature>
<dbReference type="PANTHER" id="PTHR12792:SF0">
    <property type="entry name" value="SEPARIN"/>
    <property type="match status" value="1"/>
</dbReference>
<comment type="catalytic activity">
    <reaction evidence="1">
        <text>All bonds known to be hydrolyzed by this endopeptidase have arginine in P1 and an acidic residue in P4. P6 is often occupied by an acidic residue or by a hydroxy-amino-acid residue, the phosphorylation of which enhances cleavage.</text>
        <dbReference type="EC" id="3.4.22.49"/>
    </reaction>
</comment>
<dbReference type="GO" id="GO:0004197">
    <property type="term" value="F:cysteine-type endopeptidase activity"/>
    <property type="evidence" value="ECO:0007669"/>
    <property type="project" value="InterPro"/>
</dbReference>
<keyword evidence="3" id="KW-0378">Hydrolase</keyword>
<keyword evidence="8" id="KW-1185">Reference proteome</keyword>
<dbReference type="InterPro" id="IPR030397">
    <property type="entry name" value="SEPARIN_core_dom"/>
</dbReference>
<keyword evidence="4" id="KW-0159">Chromosome partition</keyword>
<dbReference type="GO" id="GO:0072686">
    <property type="term" value="C:mitotic spindle"/>
    <property type="evidence" value="ECO:0007669"/>
    <property type="project" value="TreeGrafter"/>
</dbReference>
<dbReference type="GO" id="GO:0006508">
    <property type="term" value="P:proteolysis"/>
    <property type="evidence" value="ECO:0007669"/>
    <property type="project" value="InterPro"/>
</dbReference>
<feature type="compositionally biased region" description="Low complexity" evidence="5">
    <location>
        <begin position="139"/>
        <end position="171"/>
    </location>
</feature>
<dbReference type="EMBL" id="PDLN01000006">
    <property type="protein sequence ID" value="RDW83122.1"/>
    <property type="molecule type" value="Genomic_DNA"/>
</dbReference>
<evidence type="ECO:0000256" key="5">
    <source>
        <dbReference type="SAM" id="MobiDB-lite"/>
    </source>
</evidence>
<evidence type="ECO:0000256" key="4">
    <source>
        <dbReference type="ARBA" id="ARBA00022829"/>
    </source>
</evidence>
<evidence type="ECO:0000313" key="8">
    <source>
        <dbReference type="Proteomes" id="UP000256328"/>
    </source>
</evidence>
<gene>
    <name evidence="7" type="ORF">BP5796_04613</name>
</gene>
<feature type="compositionally biased region" description="Basic and acidic residues" evidence="5">
    <location>
        <begin position="75"/>
        <end position="84"/>
    </location>
</feature>
<evidence type="ECO:0000256" key="2">
    <source>
        <dbReference type="ARBA" id="ARBA00012489"/>
    </source>
</evidence>
<name>A0A3D8S9T7_9HELO</name>
<organism evidence="7 8">
    <name type="scientific">Coleophoma crateriformis</name>
    <dbReference type="NCBI Taxonomy" id="565419"/>
    <lineage>
        <taxon>Eukaryota</taxon>
        <taxon>Fungi</taxon>
        <taxon>Dikarya</taxon>
        <taxon>Ascomycota</taxon>
        <taxon>Pezizomycotina</taxon>
        <taxon>Leotiomycetes</taxon>
        <taxon>Helotiales</taxon>
        <taxon>Dermateaceae</taxon>
        <taxon>Coleophoma</taxon>
    </lineage>
</organism>
<dbReference type="GO" id="GO:0005634">
    <property type="term" value="C:nucleus"/>
    <property type="evidence" value="ECO:0007669"/>
    <property type="project" value="InterPro"/>
</dbReference>